<proteinExistence type="predicted"/>
<keyword evidence="2" id="KW-1185">Reference proteome</keyword>
<gene>
    <name evidence="1" type="ORF">HMPREF9455_00100</name>
</gene>
<protein>
    <submittedName>
        <fullName evidence="1">Uncharacterized protein</fullName>
    </submittedName>
</protein>
<dbReference type="EMBL" id="ADLV01000002">
    <property type="protein sequence ID" value="EGK01978.1"/>
    <property type="molecule type" value="Genomic_DNA"/>
</dbReference>
<dbReference type="HOGENOM" id="CLU_873554_0_0_10"/>
<name>F5ISN3_9BACT</name>
<reference evidence="1 2" key="1">
    <citation type="submission" date="2011-04" db="EMBL/GenBank/DDBJ databases">
        <title>The Genome Sequence of Dysgonomonas gadei ATCC BAA-286.</title>
        <authorList>
            <consortium name="The Broad Institute Genome Sequencing Platform"/>
            <person name="Earl A."/>
            <person name="Ward D."/>
            <person name="Feldgarden M."/>
            <person name="Gevers D."/>
            <person name="Pudlo N."/>
            <person name="Martens E."/>
            <person name="Allen-Vercoe E."/>
            <person name="Young S.K."/>
            <person name="Zeng Q."/>
            <person name="Gargeya S."/>
            <person name="Fitzgerald M."/>
            <person name="Haas B."/>
            <person name="Abouelleil A."/>
            <person name="Alvarado L."/>
            <person name="Arachchi H.M."/>
            <person name="Berlin A."/>
            <person name="Brown A."/>
            <person name="Chapman S.B."/>
            <person name="Chen Z."/>
            <person name="Dunbar C."/>
            <person name="Freedman E."/>
            <person name="Gearin G."/>
            <person name="Gellesch M."/>
            <person name="Goldberg J."/>
            <person name="Griggs A."/>
            <person name="Gujja S."/>
            <person name="Heiman D."/>
            <person name="Howarth C."/>
            <person name="Larson L."/>
            <person name="Lui A."/>
            <person name="MacDonald P.J.P."/>
            <person name="Mehta T."/>
            <person name="Montmayeur A."/>
            <person name="Murphy C."/>
            <person name="Neiman D."/>
            <person name="Pearson M."/>
            <person name="Priest M."/>
            <person name="Roberts A."/>
            <person name="Saif S."/>
            <person name="Shea T."/>
            <person name="Shenoy N."/>
            <person name="Sisk P."/>
            <person name="Stolte C."/>
            <person name="Sykes S."/>
            <person name="Yandava C."/>
            <person name="Wortman J."/>
            <person name="Nusbaum C."/>
            <person name="Birren B."/>
        </authorList>
    </citation>
    <scope>NUCLEOTIDE SEQUENCE [LARGE SCALE GENOMIC DNA]</scope>
    <source>
        <strain evidence="1 2">ATCC BAA-286</strain>
    </source>
</reference>
<dbReference type="STRING" id="742766.HMPREF9455_00100"/>
<evidence type="ECO:0000313" key="2">
    <source>
        <dbReference type="Proteomes" id="UP000004913"/>
    </source>
</evidence>
<organism evidence="1 2">
    <name type="scientific">Dysgonomonas gadei ATCC BAA-286</name>
    <dbReference type="NCBI Taxonomy" id="742766"/>
    <lineage>
        <taxon>Bacteria</taxon>
        <taxon>Pseudomonadati</taxon>
        <taxon>Bacteroidota</taxon>
        <taxon>Bacteroidia</taxon>
        <taxon>Bacteroidales</taxon>
        <taxon>Dysgonomonadaceae</taxon>
        <taxon>Dysgonomonas</taxon>
    </lineage>
</organism>
<comment type="caution">
    <text evidence="1">The sequence shown here is derived from an EMBL/GenBank/DDBJ whole genome shotgun (WGS) entry which is preliminary data.</text>
</comment>
<evidence type="ECO:0000313" key="1">
    <source>
        <dbReference type="EMBL" id="EGK01978.1"/>
    </source>
</evidence>
<dbReference type="AlphaFoldDB" id="F5ISN3"/>
<accession>F5ISN3</accession>
<sequence>MIRSIISIMLPFAIYCSCSTNVQINNERVIESGEVEFSDSVKRPFTKYVYDDKGILISSVIISYGKDSVGNIKEQYIRTSNYTHLGRTINIDGVEKIIDINTGDSHNKDIKVILKCNGSGKIVKRIEHPEGYVLPIIDEFEWEGNCIKRKIRYYDGELANGSYEDIVEYKYRDGNMVSANMKTLIVVNDVRTTITGTIKCEYDTTHLSYQTNPDESVLIVNHNLELFAAKHSANQLTSYIWESTLQELDMVKRIKIQNIYSTDTSLIKIDRYDEKDYPIISNYTRKVKSKLDSYIDPQQSKKTEENINFIVFTKYTNL</sequence>
<dbReference type="Proteomes" id="UP000004913">
    <property type="component" value="Unassembled WGS sequence"/>
</dbReference>
<dbReference type="RefSeq" id="WP_006797602.1">
    <property type="nucleotide sequence ID" value="NZ_GL891979.1"/>
</dbReference>